<protein>
    <submittedName>
        <fullName evidence="1">Uncharacterized protein</fullName>
    </submittedName>
</protein>
<accession>A0ACC1BRV9</accession>
<dbReference type="EMBL" id="CM047899">
    <property type="protein sequence ID" value="KAJ0101728.1"/>
    <property type="molecule type" value="Genomic_DNA"/>
</dbReference>
<name>A0ACC1BRV9_9ROSI</name>
<organism evidence="1 2">
    <name type="scientific">Pistacia atlantica</name>
    <dbReference type="NCBI Taxonomy" id="434234"/>
    <lineage>
        <taxon>Eukaryota</taxon>
        <taxon>Viridiplantae</taxon>
        <taxon>Streptophyta</taxon>
        <taxon>Embryophyta</taxon>
        <taxon>Tracheophyta</taxon>
        <taxon>Spermatophyta</taxon>
        <taxon>Magnoliopsida</taxon>
        <taxon>eudicotyledons</taxon>
        <taxon>Gunneridae</taxon>
        <taxon>Pentapetalae</taxon>
        <taxon>rosids</taxon>
        <taxon>malvids</taxon>
        <taxon>Sapindales</taxon>
        <taxon>Anacardiaceae</taxon>
        <taxon>Pistacia</taxon>
    </lineage>
</organism>
<dbReference type="Proteomes" id="UP001164250">
    <property type="component" value="Chromosome 3"/>
</dbReference>
<reference evidence="2" key="1">
    <citation type="journal article" date="2023" name="G3 (Bethesda)">
        <title>Genome assembly and association tests identify interacting loci associated with vigor, precocity, and sex in interspecific pistachio rootstocks.</title>
        <authorList>
            <person name="Palmer W."/>
            <person name="Jacygrad E."/>
            <person name="Sagayaradj S."/>
            <person name="Cavanaugh K."/>
            <person name="Han R."/>
            <person name="Bertier L."/>
            <person name="Beede B."/>
            <person name="Kafkas S."/>
            <person name="Golino D."/>
            <person name="Preece J."/>
            <person name="Michelmore R."/>
        </authorList>
    </citation>
    <scope>NUCLEOTIDE SEQUENCE [LARGE SCALE GENOMIC DNA]</scope>
</reference>
<evidence type="ECO:0000313" key="2">
    <source>
        <dbReference type="Proteomes" id="UP001164250"/>
    </source>
</evidence>
<proteinExistence type="predicted"/>
<gene>
    <name evidence="1" type="ORF">Patl1_04021</name>
</gene>
<keyword evidence="2" id="KW-1185">Reference proteome</keyword>
<sequence>MHSMRGGSRLQLLEGLIRVVAVLHLLIAAAVSVGGELTESESFYGFLRAVDPPNVLKIDWNGLLPHPCSRMFKGTVKCNVQAGAITEIRLERLSLSGRIDGESLCNLQKLQVLSLATNFVHGSIPDSISNCVELTYLNLRSNLLSGRVPFALSKMKNLRSLDIANNYFSGVSPYFRKDVEHLYAHASEASIPQPAELITNHPVDQGDEPWYRSWTQILPLVIGISFCILFTYFVGKKSAKLTREREILKALQASPPRTPPVMFTEEVKLEERCSELVFFVEEHERFKLEDLLEATADLRSQTITSSLYKVILKNSVIYAVKRFKKLQVSLEEFGRTMRQIGNLKHPNILPLVGFNSTNEEKLLIYKYQSNGSLLNLMENYIEGKKDFPWRLRLSIASGIAKGLDYIYQRSHYQETIPHGNLKLSNILLDENEDPLISEYGLSKFIDLKRNYLFPSNGYMAPEKTQCEKGDVFSFGIILLELLTGKTVEKSGIDLPKWVRAMVREEWTGEVFDKEVSKSGKQYAFPLLNVALKCVSHSPDNRPTIAEVLERISEVVNANEDRHEHEHEHEHELSNSSYSSLDSTHQDLLHTVIPETDTPGSNY</sequence>
<comment type="caution">
    <text evidence="1">The sequence shown here is derived from an EMBL/GenBank/DDBJ whole genome shotgun (WGS) entry which is preliminary data.</text>
</comment>
<evidence type="ECO:0000313" key="1">
    <source>
        <dbReference type="EMBL" id="KAJ0101728.1"/>
    </source>
</evidence>